<proteinExistence type="predicted"/>
<dbReference type="PANTHER" id="PTHR11525">
    <property type="entry name" value="FARNESYL-PYROPHOSPHATE SYNTHETASE"/>
    <property type="match status" value="1"/>
</dbReference>
<evidence type="ECO:0000256" key="1">
    <source>
        <dbReference type="ARBA" id="ARBA00022679"/>
    </source>
</evidence>
<keyword evidence="5" id="KW-1185">Reference proteome</keyword>
<dbReference type="GO" id="GO:0004337">
    <property type="term" value="F:(2E,6E)-farnesyl diphosphate synthase activity"/>
    <property type="evidence" value="ECO:0007669"/>
    <property type="project" value="TreeGrafter"/>
</dbReference>
<dbReference type="InterPro" id="IPR008949">
    <property type="entry name" value="Isoprenoid_synthase_dom_sf"/>
</dbReference>
<keyword evidence="1" id="KW-0808">Transferase</keyword>
<dbReference type="GO" id="GO:0045337">
    <property type="term" value="P:farnesyl diphosphate biosynthetic process"/>
    <property type="evidence" value="ECO:0007669"/>
    <property type="project" value="TreeGrafter"/>
</dbReference>
<dbReference type="GO" id="GO:0004161">
    <property type="term" value="F:dimethylallyltranstransferase activity"/>
    <property type="evidence" value="ECO:0007669"/>
    <property type="project" value="TreeGrafter"/>
</dbReference>
<name>A0A2H3CKJ9_ARMGA</name>
<dbReference type="PANTHER" id="PTHR11525:SF0">
    <property type="entry name" value="FARNESYL PYROPHOSPHATE SYNTHASE"/>
    <property type="match status" value="1"/>
</dbReference>
<keyword evidence="2" id="KW-0479">Metal-binding</keyword>
<dbReference type="InParanoid" id="A0A2H3CKJ9"/>
<dbReference type="AlphaFoldDB" id="A0A2H3CKJ9"/>
<protein>
    <submittedName>
        <fullName evidence="4">Uncharacterized protein</fullName>
    </submittedName>
</protein>
<dbReference type="Proteomes" id="UP000217790">
    <property type="component" value="Unassembled WGS sequence"/>
</dbReference>
<dbReference type="OrthoDB" id="2975533at2759"/>
<accession>A0A2H3CKJ9</accession>
<evidence type="ECO:0000313" key="4">
    <source>
        <dbReference type="EMBL" id="PBK83611.1"/>
    </source>
</evidence>
<dbReference type="GO" id="GO:0005737">
    <property type="term" value="C:cytoplasm"/>
    <property type="evidence" value="ECO:0007669"/>
    <property type="project" value="TreeGrafter"/>
</dbReference>
<dbReference type="Gene3D" id="1.10.600.10">
    <property type="entry name" value="Farnesyl Diphosphate Synthase"/>
    <property type="match status" value="1"/>
</dbReference>
<dbReference type="InterPro" id="IPR039702">
    <property type="entry name" value="FPS1-like"/>
</dbReference>
<dbReference type="SUPFAM" id="SSF48576">
    <property type="entry name" value="Terpenoid synthases"/>
    <property type="match status" value="1"/>
</dbReference>
<evidence type="ECO:0000256" key="2">
    <source>
        <dbReference type="ARBA" id="ARBA00022723"/>
    </source>
</evidence>
<reference evidence="5" key="1">
    <citation type="journal article" date="2017" name="Nat. Ecol. Evol.">
        <title>Genome expansion and lineage-specific genetic innovations in the forest pathogenic fungi Armillaria.</title>
        <authorList>
            <person name="Sipos G."/>
            <person name="Prasanna A.N."/>
            <person name="Walter M.C."/>
            <person name="O'Connor E."/>
            <person name="Balint B."/>
            <person name="Krizsan K."/>
            <person name="Kiss B."/>
            <person name="Hess J."/>
            <person name="Varga T."/>
            <person name="Slot J."/>
            <person name="Riley R."/>
            <person name="Boka B."/>
            <person name="Rigling D."/>
            <person name="Barry K."/>
            <person name="Lee J."/>
            <person name="Mihaltcheva S."/>
            <person name="LaButti K."/>
            <person name="Lipzen A."/>
            <person name="Waldron R."/>
            <person name="Moloney N.M."/>
            <person name="Sperisen C."/>
            <person name="Kredics L."/>
            <person name="Vagvoelgyi C."/>
            <person name="Patrignani A."/>
            <person name="Fitzpatrick D."/>
            <person name="Nagy I."/>
            <person name="Doyle S."/>
            <person name="Anderson J.B."/>
            <person name="Grigoriev I.V."/>
            <person name="Gueldener U."/>
            <person name="Muensterkoetter M."/>
            <person name="Nagy L.G."/>
        </authorList>
    </citation>
    <scope>NUCLEOTIDE SEQUENCE [LARGE SCALE GENOMIC DNA]</scope>
    <source>
        <strain evidence="5">Ar21-2</strain>
    </source>
</reference>
<dbReference type="GO" id="GO:0046872">
    <property type="term" value="F:metal ion binding"/>
    <property type="evidence" value="ECO:0007669"/>
    <property type="project" value="UniProtKB-KW"/>
</dbReference>
<sequence length="248" mass="28202">MSADKAACCARFEGSWKVIKQKLLDYIMGEGMPKDAIEWYRRNFDCNVPRGKLNGGMFIADTAEIIKGTLLTDDQMGHRAHYAPRPALLAAIYYLLKKHFGSESYYIDILELFLETTLQMEMGQLIDLITALEDEVDLRKFSLKKSSGFQTVKIQRPIFACIYEQPGWIIRGVPVAHMKEGLMQEANNSIFRINLRVVMDLVFARMSEESKVFLGFHNSHLHDGTGPILGLVRTNGYGLEDDLKDETK</sequence>
<dbReference type="STRING" id="47427.A0A2H3CKJ9"/>
<dbReference type="EMBL" id="KZ293705">
    <property type="protein sequence ID" value="PBK83611.1"/>
    <property type="molecule type" value="Genomic_DNA"/>
</dbReference>
<gene>
    <name evidence="4" type="ORF">ARMGADRAFT_1136864</name>
</gene>
<evidence type="ECO:0000313" key="5">
    <source>
        <dbReference type="Proteomes" id="UP000217790"/>
    </source>
</evidence>
<evidence type="ECO:0000256" key="3">
    <source>
        <dbReference type="ARBA" id="ARBA00022842"/>
    </source>
</evidence>
<keyword evidence="3" id="KW-0460">Magnesium</keyword>
<organism evidence="4 5">
    <name type="scientific">Armillaria gallica</name>
    <name type="common">Bulbous honey fungus</name>
    <name type="synonym">Armillaria bulbosa</name>
    <dbReference type="NCBI Taxonomy" id="47427"/>
    <lineage>
        <taxon>Eukaryota</taxon>
        <taxon>Fungi</taxon>
        <taxon>Dikarya</taxon>
        <taxon>Basidiomycota</taxon>
        <taxon>Agaricomycotina</taxon>
        <taxon>Agaricomycetes</taxon>
        <taxon>Agaricomycetidae</taxon>
        <taxon>Agaricales</taxon>
        <taxon>Marasmiineae</taxon>
        <taxon>Physalacriaceae</taxon>
        <taxon>Armillaria</taxon>
    </lineage>
</organism>